<accession>A0ABR9ZYP0</accession>
<dbReference type="EMBL" id="JADKNH010000017">
    <property type="protein sequence ID" value="MBF4695557.1"/>
    <property type="molecule type" value="Genomic_DNA"/>
</dbReference>
<gene>
    <name evidence="2" type="ORF">ISU02_20885</name>
</gene>
<reference evidence="2 3" key="1">
    <citation type="submission" date="2020-11" db="EMBL/GenBank/DDBJ databases">
        <title>Fusibacter basophilias sp. nov.</title>
        <authorList>
            <person name="Qiu D."/>
        </authorList>
    </citation>
    <scope>NUCLEOTIDE SEQUENCE [LARGE SCALE GENOMIC DNA]</scope>
    <source>
        <strain evidence="2 3">Q10-2</strain>
    </source>
</reference>
<proteinExistence type="predicted"/>
<comment type="caution">
    <text evidence="2">The sequence shown here is derived from an EMBL/GenBank/DDBJ whole genome shotgun (WGS) entry which is preliminary data.</text>
</comment>
<dbReference type="InterPro" id="IPR014710">
    <property type="entry name" value="RmlC-like_jellyroll"/>
</dbReference>
<dbReference type="Pfam" id="PF00027">
    <property type="entry name" value="cNMP_binding"/>
    <property type="match status" value="1"/>
</dbReference>
<dbReference type="Proteomes" id="UP000614200">
    <property type="component" value="Unassembled WGS sequence"/>
</dbReference>
<evidence type="ECO:0000313" key="3">
    <source>
        <dbReference type="Proteomes" id="UP000614200"/>
    </source>
</evidence>
<dbReference type="PROSITE" id="PS50042">
    <property type="entry name" value="CNMP_BINDING_3"/>
    <property type="match status" value="1"/>
</dbReference>
<protein>
    <submittedName>
        <fullName evidence="2">Crp/Fnr family transcriptional regulator</fullName>
    </submittedName>
</protein>
<name>A0ABR9ZYP0_9FIRM</name>
<sequence>MDKMDQSKGVLVDALKAYTGLSDERIANMLDEVPIQEVCKGTVLLEQGDIPSHSYYVISGLIRQYVTDEEGKAITVDFYTEGQPINMFSFQDNEGCSRYSLVCLENCVFVDCTDVDEDSKAESPEISHMKRQMFEKQFSELQQHYTALKLKTPQERYQLLCEERPELLQRVPQIHLASYIGVTPETFSRFKKRMK</sequence>
<dbReference type="InterPro" id="IPR000595">
    <property type="entry name" value="cNMP-bd_dom"/>
</dbReference>
<dbReference type="InterPro" id="IPR018490">
    <property type="entry name" value="cNMP-bd_dom_sf"/>
</dbReference>
<evidence type="ECO:0000259" key="1">
    <source>
        <dbReference type="PROSITE" id="PS50042"/>
    </source>
</evidence>
<dbReference type="CDD" id="cd00038">
    <property type="entry name" value="CAP_ED"/>
    <property type="match status" value="1"/>
</dbReference>
<organism evidence="2 3">
    <name type="scientific">Fusibacter ferrireducens</name>
    <dbReference type="NCBI Taxonomy" id="2785058"/>
    <lineage>
        <taxon>Bacteria</taxon>
        <taxon>Bacillati</taxon>
        <taxon>Bacillota</taxon>
        <taxon>Clostridia</taxon>
        <taxon>Eubacteriales</taxon>
        <taxon>Eubacteriales Family XII. Incertae Sedis</taxon>
        <taxon>Fusibacter</taxon>
    </lineage>
</organism>
<feature type="domain" description="Cyclic nucleotide-binding" evidence="1">
    <location>
        <begin position="17"/>
        <end position="102"/>
    </location>
</feature>
<dbReference type="RefSeq" id="WP_194703796.1">
    <property type="nucleotide sequence ID" value="NZ_JADKNH010000017.1"/>
</dbReference>
<keyword evidence="3" id="KW-1185">Reference proteome</keyword>
<evidence type="ECO:0000313" key="2">
    <source>
        <dbReference type="EMBL" id="MBF4695557.1"/>
    </source>
</evidence>
<dbReference type="SUPFAM" id="SSF51206">
    <property type="entry name" value="cAMP-binding domain-like"/>
    <property type="match status" value="1"/>
</dbReference>
<dbReference type="Gene3D" id="2.60.120.10">
    <property type="entry name" value="Jelly Rolls"/>
    <property type="match status" value="1"/>
</dbReference>